<dbReference type="InterPro" id="IPR027417">
    <property type="entry name" value="P-loop_NTPase"/>
</dbReference>
<dbReference type="Proteomes" id="UP000051679">
    <property type="component" value="Unassembled WGS sequence"/>
</dbReference>
<dbReference type="PANTHER" id="PTHR30050:SF4">
    <property type="entry name" value="ATP-BINDING PROTEIN RV3427C IN INSERTION SEQUENCE-RELATED"/>
    <property type="match status" value="1"/>
</dbReference>
<dbReference type="GO" id="GO:0006260">
    <property type="term" value="P:DNA replication"/>
    <property type="evidence" value="ECO:0007669"/>
    <property type="project" value="TreeGrafter"/>
</dbReference>
<dbReference type="GO" id="GO:0005524">
    <property type="term" value="F:ATP binding"/>
    <property type="evidence" value="ECO:0007669"/>
    <property type="project" value="InterPro"/>
</dbReference>
<feature type="domain" description="AAA+ ATPase" evidence="2">
    <location>
        <begin position="163"/>
        <end position="297"/>
    </location>
</feature>
<accession>A0A0R1ZNT3</accession>
<evidence type="ECO:0000313" key="4">
    <source>
        <dbReference type="Proteomes" id="UP000051679"/>
    </source>
</evidence>
<dbReference type="SUPFAM" id="SSF52540">
    <property type="entry name" value="P-loop containing nucleoside triphosphate hydrolases"/>
    <property type="match status" value="1"/>
</dbReference>
<feature type="region of interest" description="Disordered" evidence="1">
    <location>
        <begin position="1"/>
        <end position="23"/>
    </location>
</feature>
<evidence type="ECO:0000256" key="1">
    <source>
        <dbReference type="SAM" id="MobiDB-lite"/>
    </source>
</evidence>
<comment type="caution">
    <text evidence="3">The sequence shown here is derived from an EMBL/GenBank/DDBJ whole genome shotgun (WGS) entry which is preliminary data.</text>
</comment>
<organism evidence="3 4">
    <name type="scientific">Lacticaseibacillus sharpeae JCM 1186 = DSM 20505</name>
    <dbReference type="NCBI Taxonomy" id="1291052"/>
    <lineage>
        <taxon>Bacteria</taxon>
        <taxon>Bacillati</taxon>
        <taxon>Bacillota</taxon>
        <taxon>Bacilli</taxon>
        <taxon>Lactobacillales</taxon>
        <taxon>Lactobacillaceae</taxon>
        <taxon>Lacticaseibacillus</taxon>
    </lineage>
</organism>
<evidence type="ECO:0000259" key="2">
    <source>
        <dbReference type="SMART" id="SM00382"/>
    </source>
</evidence>
<dbReference type="InterPro" id="IPR003593">
    <property type="entry name" value="AAA+_ATPase"/>
</dbReference>
<name>A0A0R1ZNT3_9LACO</name>
<dbReference type="InterPro" id="IPR002611">
    <property type="entry name" value="IstB_ATP-bd"/>
</dbReference>
<dbReference type="CDD" id="cd00009">
    <property type="entry name" value="AAA"/>
    <property type="match status" value="1"/>
</dbReference>
<evidence type="ECO:0000313" key="3">
    <source>
        <dbReference type="EMBL" id="KRM56223.1"/>
    </source>
</evidence>
<dbReference type="Pfam" id="PF01695">
    <property type="entry name" value="IstB_IS21"/>
    <property type="match status" value="1"/>
</dbReference>
<dbReference type="STRING" id="1291052.FC18_GL000200"/>
<protein>
    <recommendedName>
        <fullName evidence="2">AAA+ ATPase domain-containing protein</fullName>
    </recommendedName>
</protein>
<feature type="compositionally biased region" description="Basic and acidic residues" evidence="1">
    <location>
        <begin position="1"/>
        <end position="12"/>
    </location>
</feature>
<dbReference type="Gene3D" id="3.40.50.300">
    <property type="entry name" value="P-loop containing nucleotide triphosphate hydrolases"/>
    <property type="match status" value="1"/>
</dbReference>
<gene>
    <name evidence="3" type="ORF">FC18_GL000200</name>
</gene>
<dbReference type="SMART" id="SM00382">
    <property type="entry name" value="AAA"/>
    <property type="match status" value="1"/>
</dbReference>
<sequence>MQPRPNRPEAKRMANGMERLTGDESGSWMTAEVQRAMKHVRRMDDTCPLCGHPLYQVTTDGDTWSPGICTNVGVFGCPGSYRNDDGSVLQTYMQKTGRHSTATEDMAKRARWSDATNFMRGHSIYATSSMRDNDLNNWKAETPEQGNALRLAQSFVADVIAGKITHMILLGHTGAGKSHIANGTIKAIAKKSEFRRKVYFVSWPDFCAATKQGINKDAQDLRKKADRIRKAWHSNAVVVIDDLGAEDSTPFTRNLATEMAYALGDRDCIITTNQPWPKLIERYGERVTRRLLDHRDKYVIRLTEQYGQPIDAEQMRLLGM</sequence>
<keyword evidence="4" id="KW-1185">Reference proteome</keyword>
<reference evidence="3 4" key="1">
    <citation type="journal article" date="2015" name="Genome Announc.">
        <title>Expanding the biotechnology potential of lactobacilli through comparative genomics of 213 strains and associated genera.</title>
        <authorList>
            <person name="Sun Z."/>
            <person name="Harris H.M."/>
            <person name="McCann A."/>
            <person name="Guo C."/>
            <person name="Argimon S."/>
            <person name="Zhang W."/>
            <person name="Yang X."/>
            <person name="Jeffery I.B."/>
            <person name="Cooney J.C."/>
            <person name="Kagawa T.F."/>
            <person name="Liu W."/>
            <person name="Song Y."/>
            <person name="Salvetti E."/>
            <person name="Wrobel A."/>
            <person name="Rasinkangas P."/>
            <person name="Parkhill J."/>
            <person name="Rea M.C."/>
            <person name="O'Sullivan O."/>
            <person name="Ritari J."/>
            <person name="Douillard F.P."/>
            <person name="Paul Ross R."/>
            <person name="Yang R."/>
            <person name="Briner A.E."/>
            <person name="Felis G.E."/>
            <person name="de Vos W.M."/>
            <person name="Barrangou R."/>
            <person name="Klaenhammer T.R."/>
            <person name="Caufield P.W."/>
            <person name="Cui Y."/>
            <person name="Zhang H."/>
            <person name="O'Toole P.W."/>
        </authorList>
    </citation>
    <scope>NUCLEOTIDE SEQUENCE [LARGE SCALE GENOMIC DNA]</scope>
    <source>
        <strain evidence="3 4">DSM 20505</strain>
    </source>
</reference>
<dbReference type="PATRIC" id="fig|1291052.5.peg.205"/>
<dbReference type="EMBL" id="AYYO01000008">
    <property type="protein sequence ID" value="KRM56223.1"/>
    <property type="molecule type" value="Genomic_DNA"/>
</dbReference>
<dbReference type="AlphaFoldDB" id="A0A0R1ZNT3"/>
<dbReference type="PANTHER" id="PTHR30050">
    <property type="entry name" value="CHROMOSOMAL REPLICATION INITIATOR PROTEIN DNAA"/>
    <property type="match status" value="1"/>
</dbReference>
<proteinExistence type="predicted"/>